<dbReference type="PANTHER" id="PTHR24567">
    <property type="entry name" value="CRP FAMILY TRANSCRIPTIONAL REGULATORY PROTEIN"/>
    <property type="match status" value="1"/>
</dbReference>
<dbReference type="CDD" id="cd00038">
    <property type="entry name" value="CAP_ED"/>
    <property type="match status" value="1"/>
</dbReference>
<dbReference type="InterPro" id="IPR018490">
    <property type="entry name" value="cNMP-bd_dom_sf"/>
</dbReference>
<dbReference type="PROSITE" id="PS50042">
    <property type="entry name" value="CNMP_BINDING_3"/>
    <property type="match status" value="1"/>
</dbReference>
<dbReference type="InterPro" id="IPR012318">
    <property type="entry name" value="HTH_CRP"/>
</dbReference>
<keyword evidence="2" id="KW-0238">DNA-binding</keyword>
<evidence type="ECO:0000256" key="3">
    <source>
        <dbReference type="ARBA" id="ARBA00023163"/>
    </source>
</evidence>
<dbReference type="SMART" id="SM00100">
    <property type="entry name" value="cNMP"/>
    <property type="match status" value="1"/>
</dbReference>
<evidence type="ECO:0000259" key="4">
    <source>
        <dbReference type="PROSITE" id="PS50042"/>
    </source>
</evidence>
<dbReference type="EMBL" id="CTEC01000001">
    <property type="protein sequence ID" value="CQD06797.1"/>
    <property type="molecule type" value="Genomic_DNA"/>
</dbReference>
<dbReference type="PANTHER" id="PTHR24567:SF74">
    <property type="entry name" value="HTH-TYPE TRANSCRIPTIONAL REGULATOR ARCR"/>
    <property type="match status" value="1"/>
</dbReference>
<evidence type="ECO:0000259" key="5">
    <source>
        <dbReference type="PROSITE" id="PS51063"/>
    </source>
</evidence>
<dbReference type="SMART" id="SM00419">
    <property type="entry name" value="HTH_CRP"/>
    <property type="match status" value="1"/>
</dbReference>
<dbReference type="PROSITE" id="PS51063">
    <property type="entry name" value="HTH_CRP_2"/>
    <property type="match status" value="1"/>
</dbReference>
<dbReference type="InterPro" id="IPR014710">
    <property type="entry name" value="RmlC-like_jellyroll"/>
</dbReference>
<dbReference type="Pfam" id="PF00027">
    <property type="entry name" value="cNMP_binding"/>
    <property type="match status" value="1"/>
</dbReference>
<dbReference type="Proteomes" id="UP000199601">
    <property type="component" value="Unassembled WGS sequence"/>
</dbReference>
<dbReference type="InterPro" id="IPR036390">
    <property type="entry name" value="WH_DNA-bd_sf"/>
</dbReference>
<dbReference type="InterPro" id="IPR000595">
    <property type="entry name" value="cNMP-bd_dom"/>
</dbReference>
<sequence length="247" mass="26014">MSADLRLAIASAPMFDGLNSKHVDLLAAQSRAIFLPAGQVLFRKGTPSTGFYMVRDGLMQLSVSNSEGVVKVVEIIRPGGAFGHAVMFVHEPYPVDATALVDTHLVFVPAAAVDRVLDEEPAMARIMLASMARRLQSKIQDIAMLSLQSATQRIVAYILGAIGAGTYSVGGGAGVSESDASQFAPSASVELPALKQVLASRLGMTPETFSRAMRTLTEKGLIRLDGAVVQIPDIAALDAYAQSASIL</sequence>
<accession>A0A0U1D451</accession>
<dbReference type="Pfam" id="PF13545">
    <property type="entry name" value="HTH_Crp_2"/>
    <property type="match status" value="1"/>
</dbReference>
<feature type="domain" description="Cyclic nucleotide-binding" evidence="4">
    <location>
        <begin position="14"/>
        <end position="134"/>
    </location>
</feature>
<reference evidence="7" key="1">
    <citation type="submission" date="2015-03" db="EMBL/GenBank/DDBJ databases">
        <authorList>
            <person name="Urmite Genomes"/>
        </authorList>
    </citation>
    <scope>NUCLEOTIDE SEQUENCE [LARGE SCALE GENOMIC DNA]</scope>
    <source>
        <strain evidence="7">CSUR P1344</strain>
    </source>
</reference>
<gene>
    <name evidence="6" type="ORF">BN000_01352</name>
</gene>
<dbReference type="GO" id="GO:0005829">
    <property type="term" value="C:cytosol"/>
    <property type="evidence" value="ECO:0007669"/>
    <property type="project" value="TreeGrafter"/>
</dbReference>
<dbReference type="InterPro" id="IPR036388">
    <property type="entry name" value="WH-like_DNA-bd_sf"/>
</dbReference>
<keyword evidence="7" id="KW-1185">Reference proteome</keyword>
<dbReference type="Gene3D" id="1.10.10.10">
    <property type="entry name" value="Winged helix-like DNA-binding domain superfamily/Winged helix DNA-binding domain"/>
    <property type="match status" value="1"/>
</dbReference>
<dbReference type="GO" id="GO:0003700">
    <property type="term" value="F:DNA-binding transcription factor activity"/>
    <property type="evidence" value="ECO:0007669"/>
    <property type="project" value="TreeGrafter"/>
</dbReference>
<organism evidence="6 7">
    <name type="scientific">Mycobacterium europaeum</name>
    <dbReference type="NCBI Taxonomy" id="761804"/>
    <lineage>
        <taxon>Bacteria</taxon>
        <taxon>Bacillati</taxon>
        <taxon>Actinomycetota</taxon>
        <taxon>Actinomycetes</taxon>
        <taxon>Mycobacteriales</taxon>
        <taxon>Mycobacteriaceae</taxon>
        <taxon>Mycobacterium</taxon>
        <taxon>Mycobacterium simiae complex</taxon>
    </lineage>
</organism>
<protein>
    <submittedName>
        <fullName evidence="6">Crp/FNR family transcriptional regulator</fullName>
    </submittedName>
</protein>
<dbReference type="Gene3D" id="2.60.120.10">
    <property type="entry name" value="Jelly Rolls"/>
    <property type="match status" value="1"/>
</dbReference>
<evidence type="ECO:0000256" key="1">
    <source>
        <dbReference type="ARBA" id="ARBA00023015"/>
    </source>
</evidence>
<evidence type="ECO:0000313" key="6">
    <source>
        <dbReference type="EMBL" id="CQD06797.1"/>
    </source>
</evidence>
<dbReference type="SUPFAM" id="SSF46785">
    <property type="entry name" value="Winged helix' DNA-binding domain"/>
    <property type="match status" value="1"/>
</dbReference>
<dbReference type="GO" id="GO:0003677">
    <property type="term" value="F:DNA binding"/>
    <property type="evidence" value="ECO:0007669"/>
    <property type="project" value="UniProtKB-KW"/>
</dbReference>
<evidence type="ECO:0000313" key="7">
    <source>
        <dbReference type="Proteomes" id="UP000199601"/>
    </source>
</evidence>
<proteinExistence type="predicted"/>
<keyword evidence="3" id="KW-0804">Transcription</keyword>
<dbReference type="SUPFAM" id="SSF51206">
    <property type="entry name" value="cAMP-binding domain-like"/>
    <property type="match status" value="1"/>
</dbReference>
<name>A0A0U1D451_9MYCO</name>
<dbReference type="AlphaFoldDB" id="A0A0U1D451"/>
<keyword evidence="1" id="KW-0805">Transcription regulation</keyword>
<dbReference type="InterPro" id="IPR050397">
    <property type="entry name" value="Env_Response_Regulators"/>
</dbReference>
<evidence type="ECO:0000256" key="2">
    <source>
        <dbReference type="ARBA" id="ARBA00023125"/>
    </source>
</evidence>
<feature type="domain" description="HTH crp-type" evidence="5">
    <location>
        <begin position="148"/>
        <end position="235"/>
    </location>
</feature>